<dbReference type="PANTHER" id="PTHR11740">
    <property type="entry name" value="CASEIN KINASE II SUBUNIT BETA"/>
    <property type="match status" value="1"/>
</dbReference>
<organism evidence="4 5">
    <name type="scientific">Pneumocystis jirovecii (strain RU7)</name>
    <name type="common">Human pneumocystis pneumonia agent</name>
    <dbReference type="NCBI Taxonomy" id="1408657"/>
    <lineage>
        <taxon>Eukaryota</taxon>
        <taxon>Fungi</taxon>
        <taxon>Dikarya</taxon>
        <taxon>Ascomycota</taxon>
        <taxon>Taphrinomycotina</taxon>
        <taxon>Pneumocystomycetes</taxon>
        <taxon>Pneumocystaceae</taxon>
        <taxon>Pneumocystis</taxon>
    </lineage>
</organism>
<dbReference type="Pfam" id="PF01214">
    <property type="entry name" value="CK_II_beta"/>
    <property type="match status" value="1"/>
</dbReference>
<gene>
    <name evidence="4" type="ORF">T551_02144</name>
</gene>
<name>A0A0W4ZMB2_PNEJ7</name>
<dbReference type="SMART" id="SM01085">
    <property type="entry name" value="CK_II_beta"/>
    <property type="match status" value="1"/>
</dbReference>
<comment type="subunit">
    <text evidence="3">Tetramer of two alpha and two beta subunits.</text>
</comment>
<sequence>MKNKNETPKMTNIVDELSIEGSKESNSETPEVNTFYENSLSSNDSETMTWISWWCSHVGHDYFAEVSEEFIEDNFNLTGLSTLIPFYKEALEMILDVDSENTDEHVRAPDQNIIESSAELLYGLIHQRYIVSRSGLHAMAEKFEMGHFGHCPRVYCNSTSVVPCGRSDLPGVETVKLFCPNCLDIYVPPNSRFQNIDGAFFGTTFPHLFFQIYPEYKPTILQKCFRVYQPKIYGFKISERSKSGPRMTWLRKFLGKTEPEKEMMLLDEKNDDKEIDRNEELS</sequence>
<evidence type="ECO:0000313" key="4">
    <source>
        <dbReference type="EMBL" id="KTW29528.1"/>
    </source>
</evidence>
<dbReference type="GO" id="GO:0005737">
    <property type="term" value="C:cytoplasm"/>
    <property type="evidence" value="ECO:0007669"/>
    <property type="project" value="TreeGrafter"/>
</dbReference>
<evidence type="ECO:0000256" key="2">
    <source>
        <dbReference type="ARBA" id="ARBA00045899"/>
    </source>
</evidence>
<evidence type="ECO:0000256" key="1">
    <source>
        <dbReference type="ARBA" id="ARBA00006941"/>
    </source>
</evidence>
<dbReference type="Gene3D" id="2.20.25.20">
    <property type="match status" value="1"/>
</dbReference>
<dbReference type="VEuPathDB" id="FungiDB:T551_02144"/>
<dbReference type="SUPFAM" id="SSF57798">
    <property type="entry name" value="Casein kinase II beta subunit"/>
    <property type="match status" value="1"/>
</dbReference>
<reference evidence="5" key="1">
    <citation type="journal article" date="2016" name="Nat. Commun.">
        <title>Genome analysis of three Pneumocystis species reveals adaptation mechanisms to life exclusively in mammalian hosts.</title>
        <authorList>
            <person name="Ma L."/>
            <person name="Chen Z."/>
            <person name="Huang D.W."/>
            <person name="Kutty G."/>
            <person name="Ishihara M."/>
            <person name="Wang H."/>
            <person name="Abouelleil A."/>
            <person name="Bishop L."/>
            <person name="Davey E."/>
            <person name="Deng R."/>
            <person name="Deng X."/>
            <person name="Fan L."/>
            <person name="Fantoni G."/>
            <person name="Fitzgerald M."/>
            <person name="Gogineni E."/>
            <person name="Goldberg J.M."/>
            <person name="Handley G."/>
            <person name="Hu X."/>
            <person name="Huber C."/>
            <person name="Jiao X."/>
            <person name="Jones K."/>
            <person name="Levin J.Z."/>
            <person name="Liu Y."/>
            <person name="Macdonald P."/>
            <person name="Melnikov A."/>
            <person name="Raley C."/>
            <person name="Sassi M."/>
            <person name="Sherman B.T."/>
            <person name="Song X."/>
            <person name="Sykes S."/>
            <person name="Tran B."/>
            <person name="Walsh L."/>
            <person name="Xia Y."/>
            <person name="Yang J."/>
            <person name="Young S."/>
            <person name="Zeng Q."/>
            <person name="Zheng X."/>
            <person name="Stephens R."/>
            <person name="Nusbaum C."/>
            <person name="Birren B.W."/>
            <person name="Azadi P."/>
            <person name="Lempicki R.A."/>
            <person name="Cuomo C.A."/>
            <person name="Kovacs J.A."/>
        </authorList>
    </citation>
    <scope>NUCLEOTIDE SEQUENCE [LARGE SCALE GENOMIC DNA]</scope>
    <source>
        <strain evidence="5">RU7</strain>
    </source>
</reference>
<comment type="caution">
    <text evidence="4">The sequence shown here is derived from an EMBL/GenBank/DDBJ whole genome shotgun (WGS) entry which is preliminary data.</text>
</comment>
<dbReference type="GeneID" id="28940662"/>
<evidence type="ECO:0000256" key="3">
    <source>
        <dbReference type="RuleBase" id="RU361268"/>
    </source>
</evidence>
<dbReference type="OrthoDB" id="2275560at2759"/>
<evidence type="ECO:0000313" key="5">
    <source>
        <dbReference type="Proteomes" id="UP000053447"/>
    </source>
</evidence>
<dbReference type="InterPro" id="IPR016149">
    <property type="entry name" value="Casein_kin_II_reg-sub_N"/>
</dbReference>
<dbReference type="eggNOG" id="KOG3092">
    <property type="taxonomic scope" value="Eukaryota"/>
</dbReference>
<dbReference type="InterPro" id="IPR035991">
    <property type="entry name" value="Casein_kinase_II_beta-like"/>
</dbReference>
<keyword evidence="5" id="KW-1185">Reference proteome</keyword>
<dbReference type="GO" id="GO:0019887">
    <property type="term" value="F:protein kinase regulator activity"/>
    <property type="evidence" value="ECO:0007669"/>
    <property type="project" value="InterPro"/>
</dbReference>
<comment type="function">
    <text evidence="2 3">Regulatory subunit of casein kinase II/CK2. As part of the kinase complex regulates the basal catalytic activity of the alpha subunit a constitutively active serine/threonine-protein kinase that phosphorylates a large number of substrates containing acidic residues C-terminal to the phosphorylated serine or threonine.</text>
</comment>
<dbReference type="FunFam" id="1.10.1820.10:FF:000005">
    <property type="entry name" value="Casein kinase II subunit beta"/>
    <property type="match status" value="1"/>
</dbReference>
<dbReference type="AlphaFoldDB" id="A0A0W4ZMB2"/>
<dbReference type="GO" id="GO:0034456">
    <property type="term" value="C:UTP-C complex"/>
    <property type="evidence" value="ECO:0007669"/>
    <property type="project" value="TreeGrafter"/>
</dbReference>
<dbReference type="Proteomes" id="UP000053447">
    <property type="component" value="Unassembled WGS sequence"/>
</dbReference>
<proteinExistence type="inferred from homology"/>
<protein>
    <recommendedName>
        <fullName evidence="3">Casein kinase II subunit beta</fullName>
        <shortName evidence="3">CK II beta</shortName>
    </recommendedName>
</protein>
<dbReference type="PANTHER" id="PTHR11740:SF0">
    <property type="entry name" value="CASEIN KINASE II SUBUNIT BETA"/>
    <property type="match status" value="1"/>
</dbReference>
<accession>A0A0W4ZMB2</accession>
<dbReference type="GO" id="GO:0005956">
    <property type="term" value="C:protein kinase CK2 complex"/>
    <property type="evidence" value="ECO:0007669"/>
    <property type="project" value="UniProtKB-UniRule"/>
</dbReference>
<dbReference type="InterPro" id="IPR000704">
    <property type="entry name" value="Casein_kinase_II_reg-sub"/>
</dbReference>
<dbReference type="STRING" id="1408657.A0A0W4ZMB2"/>
<dbReference type="EMBL" id="LFWA01000009">
    <property type="protein sequence ID" value="KTW29528.1"/>
    <property type="molecule type" value="Genomic_DNA"/>
</dbReference>
<dbReference type="PRINTS" id="PR00472">
    <property type="entry name" value="CASNKINASEII"/>
</dbReference>
<dbReference type="RefSeq" id="XP_018229359.1">
    <property type="nucleotide sequence ID" value="XM_018374407.1"/>
</dbReference>
<dbReference type="FunFam" id="2.20.25.20:FF:000001">
    <property type="entry name" value="Casein kinase II subunit beta"/>
    <property type="match status" value="1"/>
</dbReference>
<dbReference type="Gene3D" id="1.10.1820.10">
    <property type="entry name" value="protein kinase ck2 holoenzyme, chain C, domain 1"/>
    <property type="match status" value="1"/>
</dbReference>
<dbReference type="GO" id="GO:0006359">
    <property type="term" value="P:regulation of transcription by RNA polymerase III"/>
    <property type="evidence" value="ECO:0007669"/>
    <property type="project" value="TreeGrafter"/>
</dbReference>
<comment type="similarity">
    <text evidence="1 3">Belongs to the casein kinase 2 subunit beta family.</text>
</comment>